<sequence>MPTALSSSSSFFPASVLLSGCVSPTPLPCVVLVRQFGVLAAPAARGVQHGPVAVTLDADGRGGDWLENRRSGRRAAHKICEGRCQTVAARGLPGPPPTRPAAWPRRAVAPPPPRPPCRAVPCPCRAAVPRPAPCRAPRRAPCRAVPRAVPCPVPCRAPRRSARRSARRAAPRAAPRRAPRRAARRAVPRAVPCPAPCRAPRRAAPRAVPRPAPRRAAAPRAGRAGRAGPRCHQWGRSCEVRPPSRPEPHYFCRQVGGAAERRAILCGYAVPATTTSQDLAGGDE</sequence>
<dbReference type="EMBL" id="PVMZ01000008">
    <property type="protein sequence ID" value="PRX20230.1"/>
    <property type="molecule type" value="Genomic_DNA"/>
</dbReference>
<evidence type="ECO:0000256" key="1">
    <source>
        <dbReference type="SAM" id="MobiDB-lite"/>
    </source>
</evidence>
<proteinExistence type="predicted"/>
<evidence type="ECO:0000313" key="2">
    <source>
        <dbReference type="EMBL" id="PRX20230.1"/>
    </source>
</evidence>
<reference evidence="2 3" key="1">
    <citation type="submission" date="2018-03" db="EMBL/GenBank/DDBJ databases">
        <title>Genomic Encyclopedia of Archaeal and Bacterial Type Strains, Phase II (KMG-II): from individual species to whole genera.</title>
        <authorList>
            <person name="Goeker M."/>
        </authorList>
    </citation>
    <scope>NUCLEOTIDE SEQUENCE [LARGE SCALE GENOMIC DNA]</scope>
    <source>
        <strain evidence="2 3">DSM 43146</strain>
    </source>
</reference>
<feature type="compositionally biased region" description="Low complexity" evidence="1">
    <location>
        <begin position="205"/>
        <end position="230"/>
    </location>
</feature>
<name>A0A2T0KAP3_9ACTN</name>
<dbReference type="Proteomes" id="UP000239415">
    <property type="component" value="Unassembled WGS sequence"/>
</dbReference>
<gene>
    <name evidence="2" type="ORF">CLV67_10824</name>
</gene>
<organism evidence="2 3">
    <name type="scientific">Actinoplanes italicus</name>
    <dbReference type="NCBI Taxonomy" id="113567"/>
    <lineage>
        <taxon>Bacteria</taxon>
        <taxon>Bacillati</taxon>
        <taxon>Actinomycetota</taxon>
        <taxon>Actinomycetes</taxon>
        <taxon>Micromonosporales</taxon>
        <taxon>Micromonosporaceae</taxon>
        <taxon>Actinoplanes</taxon>
    </lineage>
</organism>
<keyword evidence="3" id="KW-1185">Reference proteome</keyword>
<evidence type="ECO:0000313" key="3">
    <source>
        <dbReference type="Proteomes" id="UP000239415"/>
    </source>
</evidence>
<feature type="region of interest" description="Disordered" evidence="1">
    <location>
        <begin position="198"/>
        <end position="234"/>
    </location>
</feature>
<comment type="caution">
    <text evidence="2">The sequence shown here is derived from an EMBL/GenBank/DDBJ whole genome shotgun (WGS) entry which is preliminary data.</text>
</comment>
<feature type="region of interest" description="Disordered" evidence="1">
    <location>
        <begin position="157"/>
        <end position="186"/>
    </location>
</feature>
<dbReference type="AlphaFoldDB" id="A0A2T0KAP3"/>
<protein>
    <submittedName>
        <fullName evidence="2">Uncharacterized protein</fullName>
    </submittedName>
</protein>
<accession>A0A2T0KAP3</accession>